<dbReference type="AlphaFoldDB" id="X0XIP3"/>
<organism evidence="1">
    <name type="scientific">marine sediment metagenome</name>
    <dbReference type="NCBI Taxonomy" id="412755"/>
    <lineage>
        <taxon>unclassified sequences</taxon>
        <taxon>metagenomes</taxon>
        <taxon>ecological metagenomes</taxon>
    </lineage>
</organism>
<proteinExistence type="predicted"/>
<evidence type="ECO:0008006" key="2">
    <source>
        <dbReference type="Google" id="ProtNLM"/>
    </source>
</evidence>
<dbReference type="SUPFAM" id="SSF53335">
    <property type="entry name" value="S-adenosyl-L-methionine-dependent methyltransferases"/>
    <property type="match status" value="1"/>
</dbReference>
<reference evidence="1" key="1">
    <citation type="journal article" date="2014" name="Front. Microbiol.">
        <title>High frequency of phylogenetically diverse reductive dehalogenase-homologous genes in deep subseafloor sedimentary metagenomes.</title>
        <authorList>
            <person name="Kawai M."/>
            <person name="Futagami T."/>
            <person name="Toyoda A."/>
            <person name="Takaki Y."/>
            <person name="Nishi S."/>
            <person name="Hori S."/>
            <person name="Arai W."/>
            <person name="Tsubouchi T."/>
            <person name="Morono Y."/>
            <person name="Uchiyama I."/>
            <person name="Ito T."/>
            <person name="Fujiyama A."/>
            <person name="Inagaki F."/>
            <person name="Takami H."/>
        </authorList>
    </citation>
    <scope>NUCLEOTIDE SEQUENCE</scope>
    <source>
        <strain evidence="1">Expedition CK06-06</strain>
    </source>
</reference>
<gene>
    <name evidence="1" type="ORF">S01H1_81460</name>
</gene>
<dbReference type="EMBL" id="BARS01055125">
    <property type="protein sequence ID" value="GAG43020.1"/>
    <property type="molecule type" value="Genomic_DNA"/>
</dbReference>
<dbReference type="InterPro" id="IPR029063">
    <property type="entry name" value="SAM-dependent_MTases_sf"/>
</dbReference>
<feature type="non-terminal residue" evidence="1">
    <location>
        <position position="89"/>
    </location>
</feature>
<sequence>MYSPVTNRTKLSRVAPKAVHYHFSRIANGYRDLRTTDSESIAFVAKELRKLAWVEAADIGCGAGRYDLLLYKYLGDKLRLACVDANNDM</sequence>
<name>X0XIP3_9ZZZZ</name>
<protein>
    <recommendedName>
        <fullName evidence="2">Methyltransferase domain-containing protein</fullName>
    </recommendedName>
</protein>
<accession>X0XIP3</accession>
<comment type="caution">
    <text evidence="1">The sequence shown here is derived from an EMBL/GenBank/DDBJ whole genome shotgun (WGS) entry which is preliminary data.</text>
</comment>
<evidence type="ECO:0000313" key="1">
    <source>
        <dbReference type="EMBL" id="GAG43020.1"/>
    </source>
</evidence>